<dbReference type="AlphaFoldDB" id="A0A6L3IJS8"/>
<accession>A0A6L3IJS8</accession>
<gene>
    <name evidence="1" type="ORF">F2Z07_27550</name>
</gene>
<keyword evidence="1" id="KW-0238">DNA-binding</keyword>
<name>A0A6L3IJS8_9BACT</name>
<sequence length="50" mass="5859">MNELINKDNEWIIHFMSSLDSLLARFEHLTANYRPTLGGERFFTDKEVSA</sequence>
<evidence type="ECO:0000313" key="1">
    <source>
        <dbReference type="EMBL" id="KAA5302172.1"/>
    </source>
</evidence>
<dbReference type="GO" id="GO:0003677">
    <property type="term" value="F:DNA binding"/>
    <property type="evidence" value="ECO:0007669"/>
    <property type="project" value="UniProtKB-KW"/>
</dbReference>
<dbReference type="EMBL" id="VVZV01000341">
    <property type="protein sequence ID" value="KAA5302172.1"/>
    <property type="molecule type" value="Genomic_DNA"/>
</dbReference>
<dbReference type="Proteomes" id="UP000481700">
    <property type="component" value="Unassembled WGS sequence"/>
</dbReference>
<comment type="caution">
    <text evidence="1">The sequence shown here is derived from an EMBL/GenBank/DDBJ whole genome shotgun (WGS) entry which is preliminary data.</text>
</comment>
<organism evidence="1 2">
    <name type="scientific">Phocaeicola dorei</name>
    <dbReference type="NCBI Taxonomy" id="357276"/>
    <lineage>
        <taxon>Bacteria</taxon>
        <taxon>Pseudomonadati</taxon>
        <taxon>Bacteroidota</taxon>
        <taxon>Bacteroidia</taxon>
        <taxon>Bacteroidales</taxon>
        <taxon>Bacteroidaceae</taxon>
        <taxon>Phocaeicola</taxon>
    </lineage>
</organism>
<protein>
    <submittedName>
        <fullName evidence="1">DNA-binding protein</fullName>
    </submittedName>
</protein>
<proteinExistence type="predicted"/>
<reference evidence="1 2" key="1">
    <citation type="journal article" date="2019" name="Nat. Med.">
        <title>A library of human gut bacterial isolates paired with longitudinal multiomics data enables mechanistic microbiome research.</title>
        <authorList>
            <person name="Poyet M."/>
            <person name="Groussin M."/>
            <person name="Gibbons S.M."/>
            <person name="Avila-Pacheco J."/>
            <person name="Jiang X."/>
            <person name="Kearney S.M."/>
            <person name="Perrotta A.R."/>
            <person name="Berdy B."/>
            <person name="Zhao S."/>
            <person name="Lieberman T.D."/>
            <person name="Swanson P.K."/>
            <person name="Smith M."/>
            <person name="Roesemann S."/>
            <person name="Alexander J.E."/>
            <person name="Rich S.A."/>
            <person name="Livny J."/>
            <person name="Vlamakis H."/>
            <person name="Clish C."/>
            <person name="Bullock K."/>
            <person name="Deik A."/>
            <person name="Scott J."/>
            <person name="Pierce K.A."/>
            <person name="Xavier R.J."/>
            <person name="Alm E.J."/>
        </authorList>
    </citation>
    <scope>NUCLEOTIDE SEQUENCE [LARGE SCALE GENOMIC DNA]</scope>
    <source>
        <strain evidence="1 2">BIOML-A25</strain>
    </source>
</reference>
<evidence type="ECO:0000313" key="2">
    <source>
        <dbReference type="Proteomes" id="UP000481700"/>
    </source>
</evidence>
<feature type="non-terminal residue" evidence="1">
    <location>
        <position position="50"/>
    </location>
</feature>